<dbReference type="AlphaFoldDB" id="A0AAQ3UD47"/>
<protein>
    <submittedName>
        <fullName evidence="1">Uncharacterized protein</fullName>
    </submittedName>
</protein>
<feature type="non-terminal residue" evidence="1">
    <location>
        <position position="1"/>
    </location>
</feature>
<accession>A0AAQ3UD47</accession>
<evidence type="ECO:0000313" key="2">
    <source>
        <dbReference type="Proteomes" id="UP001341281"/>
    </source>
</evidence>
<evidence type="ECO:0000313" key="1">
    <source>
        <dbReference type="EMBL" id="WVZ88087.1"/>
    </source>
</evidence>
<dbReference type="EMBL" id="CP144752">
    <property type="protein sequence ID" value="WVZ88087.1"/>
    <property type="molecule type" value="Genomic_DNA"/>
</dbReference>
<name>A0AAQ3UD47_PASNO</name>
<proteinExistence type="predicted"/>
<keyword evidence="2" id="KW-1185">Reference proteome</keyword>
<reference evidence="1 2" key="1">
    <citation type="submission" date="2024-02" db="EMBL/GenBank/DDBJ databases">
        <title>High-quality chromosome-scale genome assembly of Pensacola bahiagrass (Paspalum notatum Flugge var. saurae).</title>
        <authorList>
            <person name="Vega J.M."/>
            <person name="Podio M."/>
            <person name="Orjuela J."/>
            <person name="Siena L.A."/>
            <person name="Pessino S.C."/>
            <person name="Combes M.C."/>
            <person name="Mariac C."/>
            <person name="Albertini E."/>
            <person name="Pupilli F."/>
            <person name="Ortiz J.P.A."/>
            <person name="Leblanc O."/>
        </authorList>
    </citation>
    <scope>NUCLEOTIDE SEQUENCE [LARGE SCALE GENOMIC DNA]</scope>
    <source>
        <strain evidence="1">R1</strain>
        <tissue evidence="1">Leaf</tissue>
    </source>
</reference>
<dbReference type="Proteomes" id="UP001341281">
    <property type="component" value="Chromosome 08"/>
</dbReference>
<organism evidence="1 2">
    <name type="scientific">Paspalum notatum var. saurae</name>
    <dbReference type="NCBI Taxonomy" id="547442"/>
    <lineage>
        <taxon>Eukaryota</taxon>
        <taxon>Viridiplantae</taxon>
        <taxon>Streptophyta</taxon>
        <taxon>Embryophyta</taxon>
        <taxon>Tracheophyta</taxon>
        <taxon>Spermatophyta</taxon>
        <taxon>Magnoliopsida</taxon>
        <taxon>Liliopsida</taxon>
        <taxon>Poales</taxon>
        <taxon>Poaceae</taxon>
        <taxon>PACMAD clade</taxon>
        <taxon>Panicoideae</taxon>
        <taxon>Andropogonodae</taxon>
        <taxon>Paspaleae</taxon>
        <taxon>Paspalinae</taxon>
        <taxon>Paspalum</taxon>
    </lineage>
</organism>
<gene>
    <name evidence="1" type="ORF">U9M48_034640</name>
</gene>
<sequence>MRMDESRALSTLPALSRVGFSPPCRVQIHQAFMERWWTNTTIVPSTSKIGLRSLIILVCWEIWKERNNQVFNRSEAPFNRILNKIKDEAHLWSFAGAKAVADLAWGLGGLEPPLPRGTRGAPLSPPDFCHGRRSRRGWMAG</sequence>